<reference evidence="1" key="1">
    <citation type="submission" date="2021-06" db="EMBL/GenBank/DDBJ databases">
        <authorList>
            <person name="Kallberg Y."/>
            <person name="Tangrot J."/>
            <person name="Rosling A."/>
        </authorList>
    </citation>
    <scope>NUCLEOTIDE SEQUENCE</scope>
    <source>
        <strain evidence="1">UK204</strain>
    </source>
</reference>
<dbReference type="OrthoDB" id="2320924at2759"/>
<dbReference type="AlphaFoldDB" id="A0A9N9NXZ9"/>
<gene>
    <name evidence="1" type="ORF">FCALED_LOCUS17282</name>
</gene>
<evidence type="ECO:0000313" key="2">
    <source>
        <dbReference type="Proteomes" id="UP000789570"/>
    </source>
</evidence>
<sequence length="83" mass="9940">MSEYASYFEQDSSKWSLMDFDSWCLQKINGCHSNKIHRIFYKNMNEILLKSSTTEKERNQARNLINKRKEHVKLANALWDNPD</sequence>
<protein>
    <submittedName>
        <fullName evidence="1">16726_t:CDS:1</fullName>
    </submittedName>
</protein>
<evidence type="ECO:0000313" key="1">
    <source>
        <dbReference type="EMBL" id="CAG8766945.1"/>
    </source>
</evidence>
<feature type="non-terminal residue" evidence="1">
    <location>
        <position position="83"/>
    </location>
</feature>
<proteinExistence type="predicted"/>
<keyword evidence="2" id="KW-1185">Reference proteome</keyword>
<accession>A0A9N9NXZ9</accession>
<comment type="caution">
    <text evidence="1">The sequence shown here is derived from an EMBL/GenBank/DDBJ whole genome shotgun (WGS) entry which is preliminary data.</text>
</comment>
<dbReference type="Proteomes" id="UP000789570">
    <property type="component" value="Unassembled WGS sequence"/>
</dbReference>
<name>A0A9N9NXZ9_9GLOM</name>
<organism evidence="1 2">
    <name type="scientific">Funneliformis caledonium</name>
    <dbReference type="NCBI Taxonomy" id="1117310"/>
    <lineage>
        <taxon>Eukaryota</taxon>
        <taxon>Fungi</taxon>
        <taxon>Fungi incertae sedis</taxon>
        <taxon>Mucoromycota</taxon>
        <taxon>Glomeromycotina</taxon>
        <taxon>Glomeromycetes</taxon>
        <taxon>Glomerales</taxon>
        <taxon>Glomeraceae</taxon>
        <taxon>Funneliformis</taxon>
    </lineage>
</organism>
<dbReference type="EMBL" id="CAJVPQ010025556">
    <property type="protein sequence ID" value="CAG8766945.1"/>
    <property type="molecule type" value="Genomic_DNA"/>
</dbReference>